<feature type="compositionally biased region" description="Polar residues" evidence="1">
    <location>
        <begin position="49"/>
        <end position="71"/>
    </location>
</feature>
<protein>
    <submittedName>
        <fullName evidence="2">Uncharacterized protein</fullName>
    </submittedName>
</protein>
<gene>
    <name evidence="2" type="ORF">Tci_873406</name>
</gene>
<comment type="caution">
    <text evidence="2">The sequence shown here is derived from an EMBL/GenBank/DDBJ whole genome shotgun (WGS) entry which is preliminary data.</text>
</comment>
<name>A0A699SU32_TANCI</name>
<feature type="region of interest" description="Disordered" evidence="1">
    <location>
        <begin position="43"/>
        <end position="112"/>
    </location>
</feature>
<accession>A0A699SU32</accession>
<dbReference type="EMBL" id="BKCJ011191352">
    <property type="protein sequence ID" value="GFD01437.1"/>
    <property type="molecule type" value="Genomic_DNA"/>
</dbReference>
<evidence type="ECO:0000256" key="1">
    <source>
        <dbReference type="SAM" id="MobiDB-lite"/>
    </source>
</evidence>
<sequence>MLVPKANVTEGLSKPVTAQTLPQTAMNAVSNTNVLKPGMYRIDNKTSHTRTPQLSQTIRNTKPHVSTSTGVNHKPNVSRPQLKRNESRDKVLPNNSQVKAKKIQVEVHPRIP</sequence>
<reference evidence="2" key="1">
    <citation type="journal article" date="2019" name="Sci. Rep.">
        <title>Draft genome of Tanacetum cinerariifolium, the natural source of mosquito coil.</title>
        <authorList>
            <person name="Yamashiro T."/>
            <person name="Shiraishi A."/>
            <person name="Satake H."/>
            <person name="Nakayama K."/>
        </authorList>
    </citation>
    <scope>NUCLEOTIDE SEQUENCE</scope>
</reference>
<feature type="compositionally biased region" description="Basic and acidic residues" evidence="1">
    <location>
        <begin position="103"/>
        <end position="112"/>
    </location>
</feature>
<dbReference type="AlphaFoldDB" id="A0A699SU32"/>
<proteinExistence type="predicted"/>
<feature type="non-terminal residue" evidence="2">
    <location>
        <position position="112"/>
    </location>
</feature>
<evidence type="ECO:0000313" key="2">
    <source>
        <dbReference type="EMBL" id="GFD01437.1"/>
    </source>
</evidence>
<organism evidence="2">
    <name type="scientific">Tanacetum cinerariifolium</name>
    <name type="common">Dalmatian daisy</name>
    <name type="synonym">Chrysanthemum cinerariifolium</name>
    <dbReference type="NCBI Taxonomy" id="118510"/>
    <lineage>
        <taxon>Eukaryota</taxon>
        <taxon>Viridiplantae</taxon>
        <taxon>Streptophyta</taxon>
        <taxon>Embryophyta</taxon>
        <taxon>Tracheophyta</taxon>
        <taxon>Spermatophyta</taxon>
        <taxon>Magnoliopsida</taxon>
        <taxon>eudicotyledons</taxon>
        <taxon>Gunneridae</taxon>
        <taxon>Pentapetalae</taxon>
        <taxon>asterids</taxon>
        <taxon>campanulids</taxon>
        <taxon>Asterales</taxon>
        <taxon>Asteraceae</taxon>
        <taxon>Asteroideae</taxon>
        <taxon>Anthemideae</taxon>
        <taxon>Anthemidinae</taxon>
        <taxon>Tanacetum</taxon>
    </lineage>
</organism>